<name>A0A6M1T3T1_9BACT</name>
<keyword evidence="3" id="KW-1185">Reference proteome</keyword>
<feature type="domain" description="YbaK/aminoacyl-tRNA synthetase-associated" evidence="1">
    <location>
        <begin position="22"/>
        <end position="142"/>
    </location>
</feature>
<protein>
    <submittedName>
        <fullName evidence="2">YbaK/EbsC family protein</fullName>
    </submittedName>
</protein>
<dbReference type="Gene3D" id="3.90.960.10">
    <property type="entry name" value="YbaK/aminoacyl-tRNA synthetase-associated domain"/>
    <property type="match status" value="1"/>
</dbReference>
<dbReference type="CDD" id="cd04332">
    <property type="entry name" value="YbaK_like"/>
    <property type="match status" value="1"/>
</dbReference>
<dbReference type="InterPro" id="IPR007214">
    <property type="entry name" value="YbaK/aa-tRNA-synth-assoc-dom"/>
</dbReference>
<dbReference type="SUPFAM" id="SSF55826">
    <property type="entry name" value="YbaK/ProRS associated domain"/>
    <property type="match status" value="1"/>
</dbReference>
<evidence type="ECO:0000313" key="3">
    <source>
        <dbReference type="Proteomes" id="UP000473278"/>
    </source>
</evidence>
<comment type="caution">
    <text evidence="2">The sequence shown here is derived from an EMBL/GenBank/DDBJ whole genome shotgun (WGS) entry which is preliminary data.</text>
</comment>
<organism evidence="2 3">
    <name type="scientific">Halalkalibaculum roseum</name>
    <dbReference type="NCBI Taxonomy" id="2709311"/>
    <lineage>
        <taxon>Bacteria</taxon>
        <taxon>Pseudomonadati</taxon>
        <taxon>Balneolota</taxon>
        <taxon>Balneolia</taxon>
        <taxon>Balneolales</taxon>
        <taxon>Balneolaceae</taxon>
        <taxon>Halalkalibaculum</taxon>
    </lineage>
</organism>
<dbReference type="InterPro" id="IPR036754">
    <property type="entry name" value="YbaK/aa-tRNA-synt-asso_dom_sf"/>
</dbReference>
<gene>
    <name evidence="2" type="ORF">G3570_12185</name>
</gene>
<sequence>MALSKLTDYLDKHGKKYVVVSHSEAFTAQEVAASAHIPGKDMVKTVMVKADGDMKMVVLPSTHDVDFNAIREALDAGDVELASEDEFKSLFPESETGAMPPFGNLYDMDTLVAESLTDDEIIAFNAGNHREVIKLAYSDYEELVQPEILKLGVKHT</sequence>
<dbReference type="Pfam" id="PF04073">
    <property type="entry name" value="tRNA_edit"/>
    <property type="match status" value="1"/>
</dbReference>
<evidence type="ECO:0000313" key="2">
    <source>
        <dbReference type="EMBL" id="NGP77397.1"/>
    </source>
</evidence>
<dbReference type="Proteomes" id="UP000473278">
    <property type="component" value="Unassembled WGS sequence"/>
</dbReference>
<proteinExistence type="predicted"/>
<reference evidence="2 3" key="1">
    <citation type="submission" date="2020-02" db="EMBL/GenBank/DDBJ databases">
        <title>Balneolaceae bacterium YR4-1, complete genome.</title>
        <authorList>
            <person name="Li Y."/>
            <person name="Wu S."/>
        </authorList>
    </citation>
    <scope>NUCLEOTIDE SEQUENCE [LARGE SCALE GENOMIC DNA]</scope>
    <source>
        <strain evidence="2 3">YR4-1</strain>
    </source>
</reference>
<dbReference type="RefSeq" id="WP_165142770.1">
    <property type="nucleotide sequence ID" value="NZ_JAALLT010000004.1"/>
</dbReference>
<dbReference type="AlphaFoldDB" id="A0A6M1T3T1"/>
<evidence type="ECO:0000259" key="1">
    <source>
        <dbReference type="Pfam" id="PF04073"/>
    </source>
</evidence>
<accession>A0A6M1T3T1</accession>
<dbReference type="GO" id="GO:0002161">
    <property type="term" value="F:aminoacyl-tRNA deacylase activity"/>
    <property type="evidence" value="ECO:0007669"/>
    <property type="project" value="InterPro"/>
</dbReference>
<dbReference type="EMBL" id="JAALLT010000004">
    <property type="protein sequence ID" value="NGP77397.1"/>
    <property type="molecule type" value="Genomic_DNA"/>
</dbReference>